<name>A0A397QCQ1_9HYPH</name>
<reference evidence="2 3" key="1">
    <citation type="submission" date="2018-08" db="EMBL/GenBank/DDBJ databases">
        <title>Genomic Encyclopedia of Archaeal and Bacterial Type Strains, Phase II (KMG-II): from individual species to whole genera.</title>
        <authorList>
            <person name="Goeker M."/>
        </authorList>
    </citation>
    <scope>NUCLEOTIDE SEQUENCE [LARGE SCALE GENOMIC DNA]</scope>
    <source>
        <strain evidence="2 3">DSM 5002</strain>
    </source>
</reference>
<dbReference type="InterPro" id="IPR010642">
    <property type="entry name" value="Invasion_prot_B"/>
</dbReference>
<proteinExistence type="predicted"/>
<dbReference type="AlphaFoldDB" id="A0A397QCQ1"/>
<feature type="signal peptide" evidence="1">
    <location>
        <begin position="1"/>
        <end position="28"/>
    </location>
</feature>
<dbReference type="Pfam" id="PF06776">
    <property type="entry name" value="IalB"/>
    <property type="match status" value="1"/>
</dbReference>
<feature type="chain" id="PRO_5017304501" evidence="1">
    <location>
        <begin position="29"/>
        <end position="182"/>
    </location>
</feature>
<comment type="caution">
    <text evidence="2">The sequence shown here is derived from an EMBL/GenBank/DDBJ whole genome shotgun (WGS) entry which is preliminary data.</text>
</comment>
<evidence type="ECO:0000313" key="3">
    <source>
        <dbReference type="Proteomes" id="UP000266273"/>
    </source>
</evidence>
<evidence type="ECO:0000313" key="2">
    <source>
        <dbReference type="EMBL" id="RIA55864.1"/>
    </source>
</evidence>
<accession>A0A397QCQ1</accession>
<keyword evidence="3" id="KW-1185">Reference proteome</keyword>
<organism evidence="2 3">
    <name type="scientific">Dichotomicrobium thermohalophilum</name>
    <dbReference type="NCBI Taxonomy" id="933063"/>
    <lineage>
        <taxon>Bacteria</taxon>
        <taxon>Pseudomonadati</taxon>
        <taxon>Pseudomonadota</taxon>
        <taxon>Alphaproteobacteria</taxon>
        <taxon>Hyphomicrobiales</taxon>
        <taxon>Hyphomicrobiaceae</taxon>
        <taxon>Dichotomicrobium</taxon>
    </lineage>
</organism>
<evidence type="ECO:0000256" key="1">
    <source>
        <dbReference type="SAM" id="SignalP"/>
    </source>
</evidence>
<dbReference type="InterPro" id="IPR038696">
    <property type="entry name" value="IalB_sf"/>
</dbReference>
<dbReference type="RefSeq" id="WP_119060714.1">
    <property type="nucleotide sequence ID" value="NZ_QXDF01000001.1"/>
</dbReference>
<dbReference type="OrthoDB" id="8454302at2"/>
<dbReference type="Gene3D" id="2.60.40.1880">
    <property type="entry name" value="Invasion associated locus B (IalB) protein"/>
    <property type="match status" value="1"/>
</dbReference>
<gene>
    <name evidence="2" type="ORF">BXY53_0950</name>
</gene>
<protein>
    <submittedName>
        <fullName evidence="2">Invasion protein IalB</fullName>
    </submittedName>
</protein>
<dbReference type="EMBL" id="QXDF01000001">
    <property type="protein sequence ID" value="RIA55864.1"/>
    <property type="molecule type" value="Genomic_DNA"/>
</dbReference>
<sequence>MDRLKAPVTGRLAFSAFLLAVATALAMADAGNTPAKAQFSQSELKTTVGAWQVRCGRPPGARAEKCALVQSVKAEDRKNVSLTIIFLRSFSGDKKLLRVVAPLGVLLPTGLGLKIDGEDVGHAPFLKCGQVGCVAEVVADDKLMEKMRSGKNAIFIIFQTPEEGIGVPIDLTGFGDGLTQLN</sequence>
<keyword evidence="1" id="KW-0732">Signal</keyword>
<dbReference type="Proteomes" id="UP000266273">
    <property type="component" value="Unassembled WGS sequence"/>
</dbReference>